<keyword evidence="1" id="KW-0472">Membrane</keyword>
<evidence type="ECO:0000313" key="3">
    <source>
        <dbReference type="Proteomes" id="UP000198596"/>
    </source>
</evidence>
<dbReference type="AlphaFoldDB" id="A0A1I2J053"/>
<keyword evidence="1" id="KW-1133">Transmembrane helix</keyword>
<sequence length="226" mass="27084">MGSYTTINLMFLPYGAKEIYELLYKSANYLLAFNILLFLKTAVKEKIFVIFFCYLLTVGVIQFYSTYLFNKRINNIWLSHYYFISQFLFLSFFYYYLLKKRKIRIVIGGIIIFTMVVFTFQYLIEDHLFEKYNSLGIFFTQVVISSYAVIYFLNTLIKEKSYSYINSGIFIYMLTSSLIFAAGNLLVDTGPSLYMYFWVLNAFFCLLYQILINIEWWKSFYRKKTD</sequence>
<dbReference type="STRING" id="935223.SAMN04488131_12614"/>
<evidence type="ECO:0000256" key="1">
    <source>
        <dbReference type="SAM" id="Phobius"/>
    </source>
</evidence>
<name>A0A1I2J053_9FLAO</name>
<protein>
    <recommendedName>
        <fullName evidence="4">YhhN-like protein</fullName>
    </recommendedName>
</protein>
<dbReference type="Proteomes" id="UP000198596">
    <property type="component" value="Unassembled WGS sequence"/>
</dbReference>
<reference evidence="3" key="1">
    <citation type="submission" date="2016-10" db="EMBL/GenBank/DDBJ databases">
        <authorList>
            <person name="Varghese N."/>
            <person name="Submissions S."/>
        </authorList>
    </citation>
    <scope>NUCLEOTIDE SEQUENCE [LARGE SCALE GENOMIC DNA]</scope>
    <source>
        <strain evidence="3">CGMCC 1.9227</strain>
    </source>
</reference>
<dbReference type="EMBL" id="FONQ01000026">
    <property type="protein sequence ID" value="SFF46326.1"/>
    <property type="molecule type" value="Genomic_DNA"/>
</dbReference>
<evidence type="ECO:0000313" key="2">
    <source>
        <dbReference type="EMBL" id="SFF46326.1"/>
    </source>
</evidence>
<feature type="transmembrane region" description="Helical" evidence="1">
    <location>
        <begin position="136"/>
        <end position="157"/>
    </location>
</feature>
<accession>A0A1I2J053</accession>
<organism evidence="2 3">
    <name type="scientific">Flavobacterium xueshanense</name>
    <dbReference type="NCBI Taxonomy" id="935223"/>
    <lineage>
        <taxon>Bacteria</taxon>
        <taxon>Pseudomonadati</taxon>
        <taxon>Bacteroidota</taxon>
        <taxon>Flavobacteriia</taxon>
        <taxon>Flavobacteriales</taxon>
        <taxon>Flavobacteriaceae</taxon>
        <taxon>Flavobacterium</taxon>
    </lineage>
</organism>
<feature type="transmembrane region" description="Helical" evidence="1">
    <location>
        <begin position="105"/>
        <end position="124"/>
    </location>
</feature>
<dbReference type="RefSeq" id="WP_091209212.1">
    <property type="nucleotide sequence ID" value="NZ_FONQ01000026.1"/>
</dbReference>
<keyword evidence="3" id="KW-1185">Reference proteome</keyword>
<proteinExistence type="predicted"/>
<feature type="transmembrane region" description="Helical" evidence="1">
    <location>
        <begin position="169"/>
        <end position="187"/>
    </location>
</feature>
<gene>
    <name evidence="2" type="ORF">SAMN04488131_12614</name>
</gene>
<evidence type="ECO:0008006" key="4">
    <source>
        <dbReference type="Google" id="ProtNLM"/>
    </source>
</evidence>
<feature type="transmembrane region" description="Helical" evidence="1">
    <location>
        <begin position="193"/>
        <end position="214"/>
    </location>
</feature>
<keyword evidence="1" id="KW-0812">Transmembrane</keyword>
<feature type="transmembrane region" description="Helical" evidence="1">
    <location>
        <begin position="81"/>
        <end position="98"/>
    </location>
</feature>
<feature type="transmembrane region" description="Helical" evidence="1">
    <location>
        <begin position="47"/>
        <end position="69"/>
    </location>
</feature>
<dbReference type="OrthoDB" id="1253476at2"/>